<dbReference type="RefSeq" id="WP_086325298.1">
    <property type="nucleotide sequence ID" value="NZ_NGLB01000005.1"/>
</dbReference>
<name>A0AB73PQT3_ENTFC</name>
<accession>A0AB73PQT3</accession>
<proteinExistence type="predicted"/>
<dbReference type="AlphaFoldDB" id="A0AB73PQT3"/>
<evidence type="ECO:0000313" key="3">
    <source>
        <dbReference type="Proteomes" id="UP000194737"/>
    </source>
</evidence>
<sequence>MNKVILLVYIMLVFVYWWQCLGSIIKSSIFELILCTGIKEWLMNFFKGVLSFVVLGAFLSLGVFFIAGR</sequence>
<keyword evidence="1" id="KW-0472">Membrane</keyword>
<gene>
    <name evidence="2" type="ORF">A5804_002907</name>
</gene>
<evidence type="ECO:0000256" key="1">
    <source>
        <dbReference type="SAM" id="Phobius"/>
    </source>
</evidence>
<keyword evidence="1" id="KW-1133">Transmembrane helix</keyword>
<dbReference type="EMBL" id="NGLB01000005">
    <property type="protein sequence ID" value="OTN93537.1"/>
    <property type="molecule type" value="Genomic_DNA"/>
</dbReference>
<feature type="transmembrane region" description="Helical" evidence="1">
    <location>
        <begin position="46"/>
        <end position="67"/>
    </location>
</feature>
<protein>
    <submittedName>
        <fullName evidence="2">Uncharacterized protein</fullName>
    </submittedName>
</protein>
<keyword evidence="1" id="KW-0812">Transmembrane</keyword>
<evidence type="ECO:0000313" key="2">
    <source>
        <dbReference type="EMBL" id="OTN93537.1"/>
    </source>
</evidence>
<comment type="caution">
    <text evidence="2">The sequence shown here is derived from an EMBL/GenBank/DDBJ whole genome shotgun (WGS) entry which is preliminary data.</text>
</comment>
<reference evidence="2 3" key="1">
    <citation type="submission" date="2017-05" db="EMBL/GenBank/DDBJ databases">
        <title>The Genome Sequence of Enterococcus faecium 6F2_DIV0138.</title>
        <authorList>
            <consortium name="The Broad Institute Genomics Platform"/>
            <consortium name="The Broad Institute Genomic Center for Infectious Diseases"/>
            <person name="Earl A."/>
            <person name="Manson A."/>
            <person name="Schwartman J."/>
            <person name="Gilmore M."/>
            <person name="Abouelleil A."/>
            <person name="Cao P."/>
            <person name="Chapman S."/>
            <person name="Cusick C."/>
            <person name="Shea T."/>
            <person name="Young S."/>
            <person name="Neafsey D."/>
            <person name="Nusbaum C."/>
            <person name="Birren B."/>
        </authorList>
    </citation>
    <scope>NUCLEOTIDE SEQUENCE [LARGE SCALE GENOMIC DNA]</scope>
    <source>
        <strain evidence="2 3">6F2_DIV0138</strain>
    </source>
</reference>
<organism evidence="2 3">
    <name type="scientific">Enterococcus faecium</name>
    <name type="common">Streptococcus faecium</name>
    <dbReference type="NCBI Taxonomy" id="1352"/>
    <lineage>
        <taxon>Bacteria</taxon>
        <taxon>Bacillati</taxon>
        <taxon>Bacillota</taxon>
        <taxon>Bacilli</taxon>
        <taxon>Lactobacillales</taxon>
        <taxon>Enterococcaceae</taxon>
        <taxon>Enterococcus</taxon>
    </lineage>
</organism>
<dbReference type="Proteomes" id="UP000194737">
    <property type="component" value="Unassembled WGS sequence"/>
</dbReference>